<organism evidence="1">
    <name type="scientific">Photorhabdus asymbiotica</name>
    <dbReference type="NCBI Taxonomy" id="291112"/>
    <lineage>
        <taxon>Bacteria</taxon>
        <taxon>Pseudomonadati</taxon>
        <taxon>Pseudomonadota</taxon>
        <taxon>Gammaproteobacteria</taxon>
        <taxon>Enterobacterales</taxon>
        <taxon>Morganellaceae</taxon>
        <taxon>Photorhabdus</taxon>
    </lineage>
</organism>
<dbReference type="AlphaFoldDB" id="D8MBZ6"/>
<keyword evidence="1" id="KW-0614">Plasmid</keyword>
<evidence type="ECO:0000313" key="1">
    <source>
        <dbReference type="EMBL" id="CBL47398.1"/>
    </source>
</evidence>
<name>D8MBZ6_9GAMM</name>
<proteinExistence type="predicted"/>
<reference evidence="1" key="1">
    <citation type="journal article" date="2010" name="FEMS Microbiol. Lett.">
        <title>New plasmids and putative virulence factors from the draft genome of an Australian clinical isolate of Photorhabdus asymbiotica.</title>
        <authorList>
            <person name="Wilkinson P.A."/>
            <person name="Paszkiewicz K."/>
            <person name="Moorhouse A."/>
            <person name="Szubert J.M."/>
            <person name="Beatson S."/>
            <person name="Gerrard J."/>
            <person name="Waterfield N.R."/>
            <person name="ffrench-Constant R.H."/>
        </authorList>
    </citation>
    <scope>NUCLEOTIDE SEQUENCE</scope>
    <source>
        <strain evidence="1">Kingscliff</strain>
        <plasmid evidence="1">pPAA3</plasmid>
    </source>
</reference>
<gene>
    <name evidence="1" type="ORF">pPAA3_0007</name>
</gene>
<sequence>MIGGLLEHIAYLNEKYATTLREYAERKGTNWKLKGSAGQKYTAIRRKSHRKILYVQYTKTYRRRAFKAS</sequence>
<accession>D8MBZ6</accession>
<dbReference type="EMBL" id="FN691998">
    <property type="protein sequence ID" value="CBL47398.1"/>
    <property type="molecule type" value="Genomic_DNA"/>
</dbReference>
<geneLocation type="plasmid" evidence="1">
    <name>pPAA3</name>
</geneLocation>
<protein>
    <submittedName>
        <fullName evidence="1">Uncharacterized protein</fullName>
    </submittedName>
</protein>